<evidence type="ECO:0000313" key="3">
    <source>
        <dbReference type="Proteomes" id="UP000308199"/>
    </source>
</evidence>
<dbReference type="GO" id="GO:0019433">
    <property type="term" value="P:triglyceride catabolic process"/>
    <property type="evidence" value="ECO:0007669"/>
    <property type="project" value="TreeGrafter"/>
</dbReference>
<feature type="compositionally biased region" description="Polar residues" evidence="1">
    <location>
        <begin position="149"/>
        <end position="158"/>
    </location>
</feature>
<comment type="caution">
    <text evidence="2">The sequence shown here is derived from an EMBL/GenBank/DDBJ whole genome shotgun (WGS) entry which is preliminary data.</text>
</comment>
<dbReference type="SUPFAM" id="SSF53474">
    <property type="entry name" value="alpha/beta-Hydrolases"/>
    <property type="match status" value="1"/>
</dbReference>
<dbReference type="PANTHER" id="PTHR23025">
    <property type="entry name" value="TRIACYLGLYCEROL LIPASE"/>
    <property type="match status" value="1"/>
</dbReference>
<dbReference type="Proteomes" id="UP000308199">
    <property type="component" value="Unassembled WGS sequence"/>
</dbReference>
<sequence length="158" mass="16871">MCLLYLGPHPAPGIEDDYRLSPVLAPPALLAALPPLLLQCGARDPLVDDTACAGAAEVKAEVKTDARKGSGEEGKASGGYGGDAIHELEDEDEVTMQIFPGWSHGYLQMSALMRGARVAIDDIADWIDAAFVRAQMQTQTLSPSPSPSRAQVQNRIWT</sequence>
<dbReference type="GO" id="GO:0004806">
    <property type="term" value="F:triacylglycerol lipase activity"/>
    <property type="evidence" value="ECO:0007669"/>
    <property type="project" value="TreeGrafter"/>
</dbReference>
<evidence type="ECO:0008006" key="4">
    <source>
        <dbReference type="Google" id="ProtNLM"/>
    </source>
</evidence>
<dbReference type="AlphaFoldDB" id="A0A4V3XBV3"/>
<dbReference type="GO" id="GO:0005829">
    <property type="term" value="C:cytosol"/>
    <property type="evidence" value="ECO:0007669"/>
    <property type="project" value="TreeGrafter"/>
</dbReference>
<evidence type="ECO:0000256" key="1">
    <source>
        <dbReference type="SAM" id="MobiDB-lite"/>
    </source>
</evidence>
<accession>A0A4V3XBV3</accession>
<dbReference type="InterPro" id="IPR029058">
    <property type="entry name" value="AB_hydrolase_fold"/>
</dbReference>
<protein>
    <recommendedName>
        <fullName evidence="4">Alpha/beta hydrolase fold-3 domain-containing protein</fullName>
    </recommendedName>
</protein>
<proteinExistence type="predicted"/>
<dbReference type="EMBL" id="SGPK01000454">
    <property type="protein sequence ID" value="THH03433.1"/>
    <property type="molecule type" value="Genomic_DNA"/>
</dbReference>
<feature type="compositionally biased region" description="Basic and acidic residues" evidence="1">
    <location>
        <begin position="61"/>
        <end position="75"/>
    </location>
</feature>
<keyword evidence="3" id="KW-1185">Reference proteome</keyword>
<dbReference type="GO" id="GO:0004771">
    <property type="term" value="F:sterol ester esterase activity"/>
    <property type="evidence" value="ECO:0007669"/>
    <property type="project" value="TreeGrafter"/>
</dbReference>
<organism evidence="2 3">
    <name type="scientific">Phellinidium pouzarii</name>
    <dbReference type="NCBI Taxonomy" id="167371"/>
    <lineage>
        <taxon>Eukaryota</taxon>
        <taxon>Fungi</taxon>
        <taxon>Dikarya</taxon>
        <taxon>Basidiomycota</taxon>
        <taxon>Agaricomycotina</taxon>
        <taxon>Agaricomycetes</taxon>
        <taxon>Hymenochaetales</taxon>
        <taxon>Hymenochaetaceae</taxon>
        <taxon>Phellinidium</taxon>
    </lineage>
</organism>
<evidence type="ECO:0000313" key="2">
    <source>
        <dbReference type="EMBL" id="THH03433.1"/>
    </source>
</evidence>
<name>A0A4V3XBV3_9AGAM</name>
<reference evidence="2 3" key="1">
    <citation type="submission" date="2019-02" db="EMBL/GenBank/DDBJ databases">
        <title>Genome sequencing of the rare red list fungi Phellinidium pouzarii.</title>
        <authorList>
            <person name="Buettner E."/>
            <person name="Kellner H."/>
        </authorList>
    </citation>
    <scope>NUCLEOTIDE SEQUENCE [LARGE SCALE GENOMIC DNA]</scope>
    <source>
        <strain evidence="2 3">DSM 108285</strain>
    </source>
</reference>
<feature type="region of interest" description="Disordered" evidence="1">
    <location>
        <begin position="138"/>
        <end position="158"/>
    </location>
</feature>
<dbReference type="PANTHER" id="PTHR23025:SF3">
    <property type="entry name" value="HORMONE-SENSITIVE LIPASE"/>
    <property type="match status" value="1"/>
</dbReference>
<dbReference type="OrthoDB" id="5570009at2759"/>
<dbReference type="Gene3D" id="3.40.50.1820">
    <property type="entry name" value="alpha/beta hydrolase"/>
    <property type="match status" value="1"/>
</dbReference>
<feature type="region of interest" description="Disordered" evidence="1">
    <location>
        <begin position="61"/>
        <end position="82"/>
    </location>
</feature>
<gene>
    <name evidence="2" type="ORF">EW145_g6260</name>
</gene>